<evidence type="ECO:0000256" key="5">
    <source>
        <dbReference type="ARBA" id="ARBA00023242"/>
    </source>
</evidence>
<dbReference type="GO" id="GO:0010468">
    <property type="term" value="P:regulation of gene expression"/>
    <property type="evidence" value="ECO:0007669"/>
    <property type="project" value="UniProtKB-ARBA"/>
</dbReference>
<evidence type="ECO:0000256" key="6">
    <source>
        <dbReference type="SAM" id="MobiDB-lite"/>
    </source>
</evidence>
<evidence type="ECO:0000259" key="7">
    <source>
        <dbReference type="PROSITE" id="PS50090"/>
    </source>
</evidence>
<evidence type="ECO:0000256" key="3">
    <source>
        <dbReference type="ARBA" id="ARBA00023125"/>
    </source>
</evidence>
<feature type="compositionally biased region" description="Basic residues" evidence="6">
    <location>
        <begin position="75"/>
        <end position="96"/>
    </location>
</feature>
<dbReference type="eggNOG" id="KOG0724">
    <property type="taxonomic scope" value="Eukaryota"/>
</dbReference>
<feature type="region of interest" description="Disordered" evidence="6">
    <location>
        <begin position="66"/>
        <end position="96"/>
    </location>
</feature>
<dbReference type="EMBL" id="GG663742">
    <property type="protein sequence ID" value="EEH55548.1"/>
    <property type="molecule type" value="Genomic_DNA"/>
</dbReference>
<evidence type="ECO:0000256" key="4">
    <source>
        <dbReference type="ARBA" id="ARBA00023163"/>
    </source>
</evidence>
<dbReference type="Gene3D" id="1.10.10.60">
    <property type="entry name" value="Homeodomain-like"/>
    <property type="match status" value="1"/>
</dbReference>
<dbReference type="CDD" id="cd00167">
    <property type="entry name" value="SANT"/>
    <property type="match status" value="1"/>
</dbReference>
<dbReference type="InterPro" id="IPR017930">
    <property type="entry name" value="Myb_dom"/>
</dbReference>
<dbReference type="SUPFAM" id="SSF46689">
    <property type="entry name" value="Homeodomain-like"/>
    <property type="match status" value="1"/>
</dbReference>
<dbReference type="AlphaFoldDB" id="C1MXY4"/>
<dbReference type="PANTHER" id="PTHR12802:SF155">
    <property type="entry name" value="DEUBIQUITINASE MYSM1"/>
    <property type="match status" value="1"/>
</dbReference>
<dbReference type="GO" id="GO:0003677">
    <property type="term" value="F:DNA binding"/>
    <property type="evidence" value="ECO:0007669"/>
    <property type="project" value="UniProtKB-KW"/>
</dbReference>
<feature type="domain" description="Myb-like" evidence="7">
    <location>
        <begin position="13"/>
        <end position="63"/>
    </location>
</feature>
<dbReference type="SMART" id="SM00717">
    <property type="entry name" value="SANT"/>
    <property type="match status" value="1"/>
</dbReference>
<dbReference type="KEGG" id="mpp:MICPUCDRAFT_69240"/>
<dbReference type="STRING" id="564608.C1MXY4"/>
<keyword evidence="4" id="KW-0804">Transcription</keyword>
<accession>C1MXY4</accession>
<comment type="subcellular location">
    <subcellularLocation>
        <location evidence="1">Nucleus</location>
    </subcellularLocation>
</comment>
<dbReference type="GO" id="GO:0005634">
    <property type="term" value="C:nucleus"/>
    <property type="evidence" value="ECO:0007669"/>
    <property type="project" value="UniProtKB-SubCell"/>
</dbReference>
<evidence type="ECO:0000259" key="8">
    <source>
        <dbReference type="PROSITE" id="PS51293"/>
    </source>
</evidence>
<organism evidence="11">
    <name type="scientific">Micromonas pusilla (strain CCMP1545)</name>
    <name type="common">Picoplanktonic green alga</name>
    <dbReference type="NCBI Taxonomy" id="564608"/>
    <lineage>
        <taxon>Eukaryota</taxon>
        <taxon>Viridiplantae</taxon>
        <taxon>Chlorophyta</taxon>
        <taxon>Mamiellophyceae</taxon>
        <taxon>Mamiellales</taxon>
        <taxon>Mamiellaceae</taxon>
        <taxon>Micromonas</taxon>
    </lineage>
</organism>
<dbReference type="PROSITE" id="PS50090">
    <property type="entry name" value="MYB_LIKE"/>
    <property type="match status" value="1"/>
</dbReference>
<feature type="domain" description="SANT" evidence="8">
    <location>
        <begin position="16"/>
        <end position="67"/>
    </location>
</feature>
<dbReference type="RefSeq" id="XP_003060779.1">
    <property type="nucleotide sequence ID" value="XM_003060733.1"/>
</dbReference>
<proteinExistence type="predicted"/>
<evidence type="ECO:0000313" key="10">
    <source>
        <dbReference type="EMBL" id="EEH55548.1"/>
    </source>
</evidence>
<evidence type="ECO:0000256" key="1">
    <source>
        <dbReference type="ARBA" id="ARBA00004123"/>
    </source>
</evidence>
<keyword evidence="5" id="KW-0539">Nucleus</keyword>
<evidence type="ECO:0000256" key="2">
    <source>
        <dbReference type="ARBA" id="ARBA00023015"/>
    </source>
</evidence>
<dbReference type="PANTHER" id="PTHR12802">
    <property type="entry name" value="SWI/SNF COMPLEX-RELATED"/>
    <property type="match status" value="1"/>
</dbReference>
<dbReference type="InterPro" id="IPR017884">
    <property type="entry name" value="SANT_dom"/>
</dbReference>
<reference evidence="10 11" key="1">
    <citation type="journal article" date="2009" name="Science">
        <title>Green evolution and dynamic adaptations revealed by genomes of the marine picoeukaryotes Micromonas.</title>
        <authorList>
            <person name="Worden A.Z."/>
            <person name="Lee J.H."/>
            <person name="Mock T."/>
            <person name="Rouze P."/>
            <person name="Simmons M.P."/>
            <person name="Aerts A.L."/>
            <person name="Allen A.E."/>
            <person name="Cuvelier M.L."/>
            <person name="Derelle E."/>
            <person name="Everett M.V."/>
            <person name="Foulon E."/>
            <person name="Grimwood J."/>
            <person name="Gundlach H."/>
            <person name="Henrissat B."/>
            <person name="Napoli C."/>
            <person name="McDonald S.M."/>
            <person name="Parker M.S."/>
            <person name="Rombauts S."/>
            <person name="Salamov A."/>
            <person name="Von Dassow P."/>
            <person name="Badger J.H."/>
            <person name="Coutinho P.M."/>
            <person name="Demir E."/>
            <person name="Dubchak I."/>
            <person name="Gentemann C."/>
            <person name="Eikrem W."/>
            <person name="Gready J.E."/>
            <person name="John U."/>
            <person name="Lanier W."/>
            <person name="Lindquist E.A."/>
            <person name="Lucas S."/>
            <person name="Mayer K.F."/>
            <person name="Moreau H."/>
            <person name="Not F."/>
            <person name="Otillar R."/>
            <person name="Panaud O."/>
            <person name="Pangilinan J."/>
            <person name="Paulsen I."/>
            <person name="Piegu B."/>
            <person name="Poliakov A."/>
            <person name="Robbens S."/>
            <person name="Schmutz J."/>
            <person name="Toulza E."/>
            <person name="Wyss T."/>
            <person name="Zelensky A."/>
            <person name="Zhou K."/>
            <person name="Armbrust E.V."/>
            <person name="Bhattacharya D."/>
            <person name="Goodenough U.W."/>
            <person name="Van de Peer Y."/>
            <person name="Grigoriev I.V."/>
        </authorList>
    </citation>
    <scope>NUCLEOTIDE SEQUENCE [LARGE SCALE GENOMIC DNA]</scope>
    <source>
        <strain evidence="10 11">CCMP1545</strain>
    </source>
</reference>
<dbReference type="OrthoDB" id="118550at2759"/>
<feature type="domain" description="HTH myb-type" evidence="9">
    <location>
        <begin position="13"/>
        <end position="67"/>
    </location>
</feature>
<gene>
    <name evidence="10" type="ORF">MICPUCDRAFT_69240</name>
</gene>
<feature type="compositionally biased region" description="Basic residues" evidence="6">
    <location>
        <begin position="125"/>
        <end position="158"/>
    </location>
</feature>
<evidence type="ECO:0000259" key="9">
    <source>
        <dbReference type="PROSITE" id="PS51294"/>
    </source>
</evidence>
<feature type="compositionally biased region" description="Polar residues" evidence="6">
    <location>
        <begin position="196"/>
        <end position="205"/>
    </location>
</feature>
<dbReference type="NCBIfam" id="TIGR01557">
    <property type="entry name" value="myb_SHAQKYF"/>
    <property type="match status" value="1"/>
</dbReference>
<evidence type="ECO:0000313" key="11">
    <source>
        <dbReference type="Proteomes" id="UP000001876"/>
    </source>
</evidence>
<dbReference type="PROSITE" id="PS51294">
    <property type="entry name" value="HTH_MYB"/>
    <property type="match status" value="1"/>
</dbReference>
<dbReference type="Proteomes" id="UP000001876">
    <property type="component" value="Unassembled WGS sequence"/>
</dbReference>
<protein>
    <submittedName>
        <fullName evidence="10">Predicted protein</fullName>
    </submittedName>
</protein>
<keyword evidence="3" id="KW-0238">DNA-binding</keyword>
<feature type="region of interest" description="Disordered" evidence="6">
    <location>
        <begin position="115"/>
        <end position="233"/>
    </location>
</feature>
<dbReference type="InterPro" id="IPR001005">
    <property type="entry name" value="SANT/Myb"/>
</dbReference>
<dbReference type="InterPro" id="IPR006447">
    <property type="entry name" value="Myb_dom_plants"/>
</dbReference>
<keyword evidence="11" id="KW-1185">Reference proteome</keyword>
<dbReference type="GeneID" id="9685909"/>
<keyword evidence="2" id="KW-0805">Transcription regulation</keyword>
<sequence>MKPDASKARKPYTITKSRESWTEKEHNMFLEAINMYDRDWKKIETYVGTKTVIQIRSHAQKYFLKVRARQIPPPRRTRRPSGRRRGRNVNRPPRRCSNHLMLDCFFFDTRHPPTSLSLSPLPGPHRSKRTARASTSRRRDRNASPRRRTRKNPPRAARHRAEGREPRLRRRRRKPPPPPPRERERPRPPPRRPTRSAGTTSTSTPRVGCKVRAGRGKGGAWARGATRSPARGR</sequence>
<dbReference type="FunFam" id="1.10.10.60:FF:000023">
    <property type="entry name" value="protein REVEILLE 6 isoform X1"/>
    <property type="match status" value="1"/>
</dbReference>
<name>C1MXY4_MICPC</name>
<dbReference type="InterPro" id="IPR009057">
    <property type="entry name" value="Homeodomain-like_sf"/>
</dbReference>
<dbReference type="PROSITE" id="PS51293">
    <property type="entry name" value="SANT"/>
    <property type="match status" value="1"/>
</dbReference>
<dbReference type="Pfam" id="PF00249">
    <property type="entry name" value="Myb_DNA-binding"/>
    <property type="match status" value="1"/>
</dbReference>